<proteinExistence type="predicted"/>
<name>A0A511NK88_9FLAO</name>
<evidence type="ECO:0000313" key="3">
    <source>
        <dbReference type="Proteomes" id="UP000321245"/>
    </source>
</evidence>
<dbReference type="SMART" id="SM00450">
    <property type="entry name" value="RHOD"/>
    <property type="match status" value="1"/>
</dbReference>
<sequence length="111" mass="12380">MLGKIIDWIKNRKRIIKMTTVEAINNANVTLVDVREPYELDVDGFVPNAINIPLGDVPTKVEEFKAMSRPIVVFCRSGNRSGQAAQYLQSQGVDEIFNGGGFQDVLDILEK</sequence>
<dbReference type="STRING" id="1218108.GCA_000382425_02939"/>
<dbReference type="Pfam" id="PF00581">
    <property type="entry name" value="Rhodanese"/>
    <property type="match status" value="1"/>
</dbReference>
<dbReference type="Proteomes" id="UP000321245">
    <property type="component" value="Unassembled WGS sequence"/>
</dbReference>
<dbReference type="SUPFAM" id="SSF52821">
    <property type="entry name" value="Rhodanese/Cell cycle control phosphatase"/>
    <property type="match status" value="1"/>
</dbReference>
<dbReference type="AlphaFoldDB" id="A0A511NK88"/>
<dbReference type="Gene3D" id="3.40.250.10">
    <property type="entry name" value="Rhodanese-like domain"/>
    <property type="match status" value="1"/>
</dbReference>
<comment type="caution">
    <text evidence="2">The sequence shown here is derived from an EMBL/GenBank/DDBJ whole genome shotgun (WGS) entry which is preliminary data.</text>
</comment>
<dbReference type="PANTHER" id="PTHR43031:SF18">
    <property type="entry name" value="RHODANESE-RELATED SULFURTRANSFERASES"/>
    <property type="match status" value="1"/>
</dbReference>
<evidence type="ECO:0000313" key="2">
    <source>
        <dbReference type="EMBL" id="GEM52888.1"/>
    </source>
</evidence>
<dbReference type="EMBL" id="BJXC01000021">
    <property type="protein sequence ID" value="GEM52888.1"/>
    <property type="molecule type" value="Genomic_DNA"/>
</dbReference>
<dbReference type="CDD" id="cd00158">
    <property type="entry name" value="RHOD"/>
    <property type="match status" value="1"/>
</dbReference>
<dbReference type="InterPro" id="IPR036873">
    <property type="entry name" value="Rhodanese-like_dom_sf"/>
</dbReference>
<gene>
    <name evidence="2" type="ORF">EB1_26780</name>
</gene>
<feature type="domain" description="Rhodanese" evidence="1">
    <location>
        <begin position="25"/>
        <end position="111"/>
    </location>
</feature>
<dbReference type="InterPro" id="IPR050229">
    <property type="entry name" value="GlpE_sulfurtransferase"/>
</dbReference>
<accession>A0A511NK88</accession>
<dbReference type="InterPro" id="IPR001763">
    <property type="entry name" value="Rhodanese-like_dom"/>
</dbReference>
<dbReference type="PROSITE" id="PS50206">
    <property type="entry name" value="RHODANESE_3"/>
    <property type="match status" value="1"/>
</dbReference>
<organism evidence="2 3">
    <name type="scientific">Empedobacter brevis NBRC 14943 = ATCC 43319</name>
    <dbReference type="NCBI Taxonomy" id="1218108"/>
    <lineage>
        <taxon>Bacteria</taxon>
        <taxon>Pseudomonadati</taxon>
        <taxon>Bacteroidota</taxon>
        <taxon>Flavobacteriia</taxon>
        <taxon>Flavobacteriales</taxon>
        <taxon>Weeksellaceae</taxon>
        <taxon>Empedobacter</taxon>
    </lineage>
</organism>
<protein>
    <recommendedName>
        <fullName evidence="1">Rhodanese domain-containing protein</fullName>
    </recommendedName>
</protein>
<evidence type="ECO:0000259" key="1">
    <source>
        <dbReference type="PROSITE" id="PS50206"/>
    </source>
</evidence>
<keyword evidence="3" id="KW-1185">Reference proteome</keyword>
<dbReference type="PANTHER" id="PTHR43031">
    <property type="entry name" value="FAD-DEPENDENT OXIDOREDUCTASE"/>
    <property type="match status" value="1"/>
</dbReference>
<reference evidence="2 3" key="1">
    <citation type="submission" date="2019-07" db="EMBL/GenBank/DDBJ databases">
        <title>Whole genome shotgun sequence of Empedobacter brevis NBRC 14943.</title>
        <authorList>
            <person name="Hosoyama A."/>
            <person name="Uohara A."/>
            <person name="Ohji S."/>
            <person name="Ichikawa N."/>
        </authorList>
    </citation>
    <scope>NUCLEOTIDE SEQUENCE [LARGE SCALE GENOMIC DNA]</scope>
    <source>
        <strain evidence="2 3">NBRC 14943</strain>
    </source>
</reference>